<evidence type="ECO:0000313" key="1">
    <source>
        <dbReference type="EMBL" id="KFM66840.1"/>
    </source>
</evidence>
<accession>A0A087TP01</accession>
<dbReference type="AlphaFoldDB" id="A0A087TP01"/>
<evidence type="ECO:0000313" key="2">
    <source>
        <dbReference type="Proteomes" id="UP000054359"/>
    </source>
</evidence>
<sequence>MEMNRLLFGERYPMRRQPNHQMFAWVHQNLVEHGSFRARIEGIGRPQRAQTPIFEKGVLHAVDQNPCTSVQVLAIATGRSQNNCPLCTAEQNLTCVSCTESAVITAR</sequence>
<organism evidence="1 2">
    <name type="scientific">Stegodyphus mimosarum</name>
    <name type="common">African social velvet spider</name>
    <dbReference type="NCBI Taxonomy" id="407821"/>
    <lineage>
        <taxon>Eukaryota</taxon>
        <taxon>Metazoa</taxon>
        <taxon>Ecdysozoa</taxon>
        <taxon>Arthropoda</taxon>
        <taxon>Chelicerata</taxon>
        <taxon>Arachnida</taxon>
        <taxon>Araneae</taxon>
        <taxon>Araneomorphae</taxon>
        <taxon>Entelegynae</taxon>
        <taxon>Eresoidea</taxon>
        <taxon>Eresidae</taxon>
        <taxon>Stegodyphus</taxon>
    </lineage>
</organism>
<dbReference type="OMA" id="GRSQNNC"/>
<reference evidence="1 2" key="1">
    <citation type="submission" date="2013-11" db="EMBL/GenBank/DDBJ databases">
        <title>Genome sequencing of Stegodyphus mimosarum.</title>
        <authorList>
            <person name="Bechsgaard J."/>
        </authorList>
    </citation>
    <scope>NUCLEOTIDE SEQUENCE [LARGE SCALE GENOMIC DNA]</scope>
</reference>
<dbReference type="Proteomes" id="UP000054359">
    <property type="component" value="Unassembled WGS sequence"/>
</dbReference>
<protein>
    <submittedName>
        <fullName evidence="1">Uncharacterized protein</fullName>
    </submittedName>
</protein>
<dbReference type="OrthoDB" id="6465580at2759"/>
<keyword evidence="2" id="KW-1185">Reference proteome</keyword>
<feature type="non-terminal residue" evidence="1">
    <location>
        <position position="107"/>
    </location>
</feature>
<gene>
    <name evidence="1" type="ORF">X975_13821</name>
</gene>
<proteinExistence type="predicted"/>
<name>A0A087TP01_STEMI</name>
<dbReference type="EMBL" id="KK116107">
    <property type="protein sequence ID" value="KFM66840.1"/>
    <property type="molecule type" value="Genomic_DNA"/>
</dbReference>